<dbReference type="SUPFAM" id="SSF48264">
    <property type="entry name" value="Cytochrome P450"/>
    <property type="match status" value="1"/>
</dbReference>
<dbReference type="GO" id="GO:0016705">
    <property type="term" value="F:oxidoreductase activity, acting on paired donors, with incorporation or reduction of molecular oxygen"/>
    <property type="evidence" value="ECO:0007669"/>
    <property type="project" value="InterPro"/>
</dbReference>
<evidence type="ECO:0000256" key="2">
    <source>
        <dbReference type="ARBA" id="ARBA00022617"/>
    </source>
</evidence>
<dbReference type="GO" id="GO:0020037">
    <property type="term" value="F:heme binding"/>
    <property type="evidence" value="ECO:0007669"/>
    <property type="project" value="InterPro"/>
</dbReference>
<reference evidence="9 10" key="1">
    <citation type="submission" date="2016-10" db="EMBL/GenBank/DDBJ databases">
        <authorList>
            <person name="de Groot N.N."/>
        </authorList>
    </citation>
    <scope>NUCLEOTIDE SEQUENCE [LARGE SCALE GENOMIC DNA]</scope>
    <source>
        <strain evidence="9 10">CGMCC 4.2022</strain>
    </source>
</reference>
<evidence type="ECO:0000256" key="5">
    <source>
        <dbReference type="ARBA" id="ARBA00023004"/>
    </source>
</evidence>
<dbReference type="GO" id="GO:0005506">
    <property type="term" value="F:iron ion binding"/>
    <property type="evidence" value="ECO:0007669"/>
    <property type="project" value="InterPro"/>
</dbReference>
<dbReference type="AlphaFoldDB" id="A0A1G9ZLS8"/>
<dbReference type="InterPro" id="IPR036396">
    <property type="entry name" value="Cyt_P450_sf"/>
</dbReference>
<evidence type="ECO:0000313" key="9">
    <source>
        <dbReference type="EMBL" id="SDN22309.1"/>
    </source>
</evidence>
<dbReference type="PROSITE" id="PS00086">
    <property type="entry name" value="CYTOCHROME_P450"/>
    <property type="match status" value="1"/>
</dbReference>
<gene>
    <name evidence="9" type="ORF">SAMN05216259_103218</name>
</gene>
<dbReference type="OrthoDB" id="5500002at2"/>
<evidence type="ECO:0000256" key="7">
    <source>
        <dbReference type="RuleBase" id="RU000461"/>
    </source>
</evidence>
<evidence type="ECO:0000256" key="6">
    <source>
        <dbReference type="ARBA" id="ARBA00023033"/>
    </source>
</evidence>
<dbReference type="Pfam" id="PF00067">
    <property type="entry name" value="p450"/>
    <property type="match status" value="1"/>
</dbReference>
<keyword evidence="4 7" id="KW-0560">Oxidoreductase</keyword>
<dbReference type="Proteomes" id="UP000199341">
    <property type="component" value="Unassembled WGS sequence"/>
</dbReference>
<dbReference type="FunFam" id="1.10.630.10:FF:000018">
    <property type="entry name" value="Cytochrome P450 monooxygenase"/>
    <property type="match status" value="1"/>
</dbReference>
<keyword evidence="6 7" id="KW-0503">Monooxygenase</keyword>
<dbReference type="EMBL" id="FNIE01000003">
    <property type="protein sequence ID" value="SDN22309.1"/>
    <property type="molecule type" value="Genomic_DNA"/>
</dbReference>
<keyword evidence="3 7" id="KW-0479">Metal-binding</keyword>
<dbReference type="Gene3D" id="1.10.630.10">
    <property type="entry name" value="Cytochrome P450"/>
    <property type="match status" value="1"/>
</dbReference>
<accession>A0A1G9ZLS8</accession>
<feature type="region of interest" description="Disordered" evidence="8">
    <location>
        <begin position="1"/>
        <end position="20"/>
    </location>
</feature>
<dbReference type="PRINTS" id="PR00359">
    <property type="entry name" value="BP450"/>
</dbReference>
<dbReference type="InterPro" id="IPR001128">
    <property type="entry name" value="Cyt_P450"/>
</dbReference>
<dbReference type="PANTHER" id="PTHR46696:SF1">
    <property type="entry name" value="CYTOCHROME P450 YJIB-RELATED"/>
    <property type="match status" value="1"/>
</dbReference>
<evidence type="ECO:0000256" key="8">
    <source>
        <dbReference type="SAM" id="MobiDB-lite"/>
    </source>
</evidence>
<name>A0A1G9ZLS8_9ACTN</name>
<dbReference type="CDD" id="cd11029">
    <property type="entry name" value="CYP107-like"/>
    <property type="match status" value="1"/>
</dbReference>
<keyword evidence="5 7" id="KW-0408">Iron</keyword>
<evidence type="ECO:0000256" key="3">
    <source>
        <dbReference type="ARBA" id="ARBA00022723"/>
    </source>
</evidence>
<organism evidence="9 10">
    <name type="scientific">Actinacidiphila guanduensis</name>
    <dbReference type="NCBI Taxonomy" id="310781"/>
    <lineage>
        <taxon>Bacteria</taxon>
        <taxon>Bacillati</taxon>
        <taxon>Actinomycetota</taxon>
        <taxon>Actinomycetes</taxon>
        <taxon>Kitasatosporales</taxon>
        <taxon>Streptomycetaceae</taxon>
        <taxon>Actinacidiphila</taxon>
    </lineage>
</organism>
<keyword evidence="2 7" id="KW-0349">Heme</keyword>
<dbReference type="PANTHER" id="PTHR46696">
    <property type="entry name" value="P450, PUTATIVE (EUROFUNG)-RELATED"/>
    <property type="match status" value="1"/>
</dbReference>
<dbReference type="RefSeq" id="WP_093783482.1">
    <property type="nucleotide sequence ID" value="NZ_FNIE01000003.1"/>
</dbReference>
<dbReference type="GO" id="GO:0004497">
    <property type="term" value="F:monooxygenase activity"/>
    <property type="evidence" value="ECO:0007669"/>
    <property type="project" value="UniProtKB-KW"/>
</dbReference>
<dbReference type="InterPro" id="IPR017972">
    <property type="entry name" value="Cyt_P450_CS"/>
</dbReference>
<sequence>MSLTQPLVLDPTGSDPDSEHAKLRAAGSAVRVDILGVTAWAVTDPALLKQLLTGPDVSKDGRQHWPGYEHAVATWPLALWVSVHNMFTAYGGDHRRLRRLVAPAFSARRIAALGERIEQIVADLLDEMAATTAPGEATDVREVFAYPIPIKVISHLMGLPEEQQAGFRTVVDGVFSTTLTPEEAMANTVRLYGILDDLIAAKRAAPGDDMTSLLIAARDEEGDGSALEETELRDTLLLMISAGYETTVNLLDQAITALLSHPDQLALVRSGQADWGSVVEETLRFEPAVKNLPLRFAVRDIPLPEGGVIPAGEPILAAYAAANRHPDWHGESAGTFDITRSAPGPEHLAFGHGVHFCLGAPLARLEGTVALKAFFDRFPDAELAVPASALDRVPSLITNGHQRLPIRLRPATGA</sequence>
<evidence type="ECO:0000313" key="10">
    <source>
        <dbReference type="Proteomes" id="UP000199341"/>
    </source>
</evidence>
<dbReference type="STRING" id="310781.SAMN05216259_103218"/>
<evidence type="ECO:0000256" key="1">
    <source>
        <dbReference type="ARBA" id="ARBA00010617"/>
    </source>
</evidence>
<keyword evidence="10" id="KW-1185">Reference proteome</keyword>
<comment type="similarity">
    <text evidence="1 7">Belongs to the cytochrome P450 family.</text>
</comment>
<protein>
    <submittedName>
        <fullName evidence="9">Cytochrome P450</fullName>
    </submittedName>
</protein>
<proteinExistence type="inferred from homology"/>
<evidence type="ECO:0000256" key="4">
    <source>
        <dbReference type="ARBA" id="ARBA00023002"/>
    </source>
</evidence>
<dbReference type="PRINTS" id="PR00385">
    <property type="entry name" value="P450"/>
</dbReference>
<dbReference type="InterPro" id="IPR002397">
    <property type="entry name" value="Cyt_P450_B"/>
</dbReference>